<feature type="compositionally biased region" description="Gly residues" evidence="1">
    <location>
        <begin position="194"/>
        <end position="214"/>
    </location>
</feature>
<feature type="compositionally biased region" description="Basic and acidic residues" evidence="1">
    <location>
        <begin position="221"/>
        <end position="244"/>
    </location>
</feature>
<accession>A0ABN9RQS8</accession>
<feature type="region of interest" description="Disordered" evidence="1">
    <location>
        <begin position="194"/>
        <end position="260"/>
    </location>
</feature>
<protein>
    <submittedName>
        <fullName evidence="2">Uncharacterized protein</fullName>
    </submittedName>
</protein>
<comment type="caution">
    <text evidence="2">The sequence shown here is derived from an EMBL/GenBank/DDBJ whole genome shotgun (WGS) entry which is preliminary data.</text>
</comment>
<evidence type="ECO:0000313" key="2">
    <source>
        <dbReference type="EMBL" id="CAK0821385.1"/>
    </source>
</evidence>
<keyword evidence="3" id="KW-1185">Reference proteome</keyword>
<reference evidence="2" key="1">
    <citation type="submission" date="2023-10" db="EMBL/GenBank/DDBJ databases">
        <authorList>
            <person name="Chen Y."/>
            <person name="Shah S."/>
            <person name="Dougan E. K."/>
            <person name="Thang M."/>
            <person name="Chan C."/>
        </authorList>
    </citation>
    <scope>NUCLEOTIDE SEQUENCE [LARGE SCALE GENOMIC DNA]</scope>
</reference>
<organism evidence="2 3">
    <name type="scientific">Prorocentrum cordatum</name>
    <dbReference type="NCBI Taxonomy" id="2364126"/>
    <lineage>
        <taxon>Eukaryota</taxon>
        <taxon>Sar</taxon>
        <taxon>Alveolata</taxon>
        <taxon>Dinophyceae</taxon>
        <taxon>Prorocentrales</taxon>
        <taxon>Prorocentraceae</taxon>
        <taxon>Prorocentrum</taxon>
    </lineage>
</organism>
<sequence length="260" mass="27181">MEAPKPPPEYYRLRREVKKKQNEVRGLRKRWWANRKEFEGMVEKTESAARQAAAEEAGEGEEEAGVFGLTLSMTGKLSAGGADAATAMLKIDDPRQAGRRTDARLPTAWQPWLARRDAPGTARRAAARVAPNFQHWGRPDEPRGAAGGANSPRRKATGASVAAGLAGAFRGGSLDGLFDAGSLGAVGLGAAGLGASGLGTSRGRGSPGGPGQGRAGPAAEARLRFEGLKKALSRGRSEEPRRSVEVGGLLAESVQALRPP</sequence>
<feature type="region of interest" description="Disordered" evidence="1">
    <location>
        <begin position="110"/>
        <end position="159"/>
    </location>
</feature>
<evidence type="ECO:0000256" key="1">
    <source>
        <dbReference type="SAM" id="MobiDB-lite"/>
    </source>
</evidence>
<evidence type="ECO:0000313" key="3">
    <source>
        <dbReference type="Proteomes" id="UP001189429"/>
    </source>
</evidence>
<name>A0ABN9RQS8_9DINO</name>
<proteinExistence type="predicted"/>
<gene>
    <name evidence="2" type="ORF">PCOR1329_LOCUS22722</name>
</gene>
<dbReference type="EMBL" id="CAUYUJ010007624">
    <property type="protein sequence ID" value="CAK0821385.1"/>
    <property type="molecule type" value="Genomic_DNA"/>
</dbReference>
<dbReference type="Proteomes" id="UP001189429">
    <property type="component" value="Unassembled WGS sequence"/>
</dbReference>